<feature type="region of interest" description="Disordered" evidence="2">
    <location>
        <begin position="1"/>
        <end position="77"/>
    </location>
</feature>
<dbReference type="AlphaFoldDB" id="A0A2Z3YWM4"/>
<dbReference type="PROSITE" id="PS50966">
    <property type="entry name" value="ZF_SWIM"/>
    <property type="match status" value="1"/>
</dbReference>
<dbReference type="Proteomes" id="UP000247696">
    <property type="component" value="Chromosome"/>
</dbReference>
<keyword evidence="1" id="KW-0862">Zinc</keyword>
<proteinExistence type="predicted"/>
<evidence type="ECO:0000259" key="3">
    <source>
        <dbReference type="PROSITE" id="PS50966"/>
    </source>
</evidence>
<dbReference type="EMBL" id="CP024988">
    <property type="protein sequence ID" value="AWT25823.1"/>
    <property type="molecule type" value="Genomic_DNA"/>
</dbReference>
<keyword evidence="5" id="KW-1185">Reference proteome</keyword>
<feature type="domain" description="SWIM-type" evidence="3">
    <location>
        <begin position="170"/>
        <end position="205"/>
    </location>
</feature>
<gene>
    <name evidence="4" type="ORF">Csp1_10170</name>
</gene>
<dbReference type="KEGG" id="cpre:Csp1_10170"/>
<dbReference type="PANTHER" id="PTHR38133">
    <property type="entry name" value="SLR1429 PROTEIN"/>
    <property type="match status" value="1"/>
</dbReference>
<dbReference type="Pfam" id="PF04434">
    <property type="entry name" value="SWIM"/>
    <property type="match status" value="1"/>
</dbReference>
<evidence type="ECO:0000256" key="1">
    <source>
        <dbReference type="PROSITE-ProRule" id="PRU00325"/>
    </source>
</evidence>
<evidence type="ECO:0000256" key="2">
    <source>
        <dbReference type="SAM" id="MobiDB-lite"/>
    </source>
</evidence>
<reference evidence="5" key="1">
    <citation type="submission" date="2017-11" db="EMBL/GenBank/DDBJ databases">
        <title>Otitis media/interna in a cat caused by the recently described species Corynebacterium provencense.</title>
        <authorList>
            <person name="Kittl S."/>
            <person name="Brodard I."/>
            <person name="Rychener L."/>
            <person name="Jores J."/>
            <person name="Roosje P."/>
            <person name="Gobeli Brawand S."/>
        </authorList>
    </citation>
    <scope>NUCLEOTIDE SEQUENCE [LARGE SCALE GENOMIC DNA]</scope>
    <source>
        <strain evidence="5">17KM38</strain>
    </source>
</reference>
<feature type="region of interest" description="Disordered" evidence="2">
    <location>
        <begin position="236"/>
        <end position="262"/>
    </location>
</feature>
<name>A0A2Z3YWM4_9CORY</name>
<evidence type="ECO:0000313" key="5">
    <source>
        <dbReference type="Proteomes" id="UP000247696"/>
    </source>
</evidence>
<dbReference type="STRING" id="1737425.GCA_900049755_00271"/>
<protein>
    <recommendedName>
        <fullName evidence="3">SWIM-type domain-containing protein</fullName>
    </recommendedName>
</protein>
<organism evidence="4 5">
    <name type="scientific">Corynebacterium provencense</name>
    <dbReference type="NCBI Taxonomy" id="1737425"/>
    <lineage>
        <taxon>Bacteria</taxon>
        <taxon>Bacillati</taxon>
        <taxon>Actinomycetota</taxon>
        <taxon>Actinomycetes</taxon>
        <taxon>Mycobacteriales</taxon>
        <taxon>Corynebacteriaceae</taxon>
        <taxon>Corynebacterium</taxon>
    </lineage>
</organism>
<accession>A0A2Z3YWM4</accession>
<dbReference type="InterPro" id="IPR007527">
    <property type="entry name" value="Znf_SWIM"/>
</dbReference>
<dbReference type="RefSeq" id="WP_162620210.1">
    <property type="nucleotide sequence ID" value="NZ_CP024988.1"/>
</dbReference>
<keyword evidence="1" id="KW-0863">Zinc-finger</keyword>
<sequence>MTDSSDTPRSGRRLGTPRPEWGDNVIQADFGARGRRRGVPRGTGTRDSRVTASSGVRGTAPVRSGPQKDAAGQARSWAGRTLTDAVARGADTARRSRGRGYYREGRVLSFDLTPGEVNALVSGSQLEPFEVSLRWRTLSGNQVRYISAECREHPDDLSRLLAGREPRRDVATLLFREDDLLDSRCTCPDRGGICKHRVAVSLAVADQFGSDPLSFLSWRGIDVDRLLGDVADRREDGHRDRRATGRDDPQNDRGGDEEDAGTRYTAEEFWGRPGNVPQWSPLDTEFGLGLGDLGARDAVIRKVSWNTVDQLHVLDELETCYELLTGDGDRVFGSEPWLSGAPDRIADRD</sequence>
<keyword evidence="1" id="KW-0479">Metal-binding</keyword>
<evidence type="ECO:0000313" key="4">
    <source>
        <dbReference type="EMBL" id="AWT25823.1"/>
    </source>
</evidence>
<feature type="compositionally biased region" description="Basic and acidic residues" evidence="2">
    <location>
        <begin position="236"/>
        <end position="254"/>
    </location>
</feature>
<dbReference type="GO" id="GO:0008270">
    <property type="term" value="F:zinc ion binding"/>
    <property type="evidence" value="ECO:0007669"/>
    <property type="project" value="UniProtKB-KW"/>
</dbReference>
<dbReference type="PANTHER" id="PTHR38133:SF1">
    <property type="entry name" value="SLR1429 PROTEIN"/>
    <property type="match status" value="1"/>
</dbReference>